<evidence type="ECO:0000256" key="13">
    <source>
        <dbReference type="ARBA" id="ARBA00040705"/>
    </source>
</evidence>
<feature type="compositionally biased region" description="Basic and acidic residues" evidence="15">
    <location>
        <begin position="1359"/>
        <end position="1375"/>
    </location>
</feature>
<sequence length="1391" mass="156977">AQCRRMEVMLRMLFLPSVLWTSPAADSLYWLKNISTDLFRSPGDIILGGLFPINELTSNLSERSQPDDVYCDSLNTYGLSRALVMKFAVDEINNTPDLLPGTRLGFEVYDSCKQASVIMRPTMLFLSEKRSRGIRVLCNYTGYSTRVLAVIGPSTSEMVSITGKLFSFFLMPQISYGATSEKFSDKMLFPSFLRTVPSDKLQAEAMVQLVLEFGWNWIAAVGSEDEYGKQGVLQFSMLAAQQAICIAHEALIPIYSDPREAVDDILNQINQTKVGVVVLFTLSIATKALFSQVIQKKMKAVWIGSTAWALSEDITTLPGIHTVGTVLVFSDKNTQLSHFQIYAQQLFTLLEQERLQANSLDPPTSPSVTETEFPLPEPCPACRNLSQANMTMIREPEVQRTAFSVYSAVYSVAHALHQLLGCSATLCRRKDAEFFSWQLLEVLKNMSFTINNTKVTFDVNGNPNIGYEVLTWRWDRDVLRFQDIGTYEGKLVLNRSLIRWHTENSQVPNSTCSPNCTAGQVRRVKGFHSCCFDCIDCKEGTFQNNTEDFQCTDCPDRQWSTLRSTRCTDPTYHYLKWNQYESLGLILGAVLVLAGQAAVGVLFLRHRGTPLVQASGGPLCGVALLSLTGGCASLSLFLGKPGDAVCRLQQPFNAFFPAVALSVILAISLQVIYVTEFPGVTPSRLDSLRGPGSWMVVLTLCSVQAGLCGWFVQEGRPLSKYVSKMSITFVETFLRCEVEPMVGFGLMYGFNGLLALISFMCTFMAQKPAKQYNLARDITFSTLAYCVVWVVFIPIYTGLGEMNKSLAQMAAILLSNLGLEEEEKTMPRGRSAASIHSDSSEMDIDGIAETELAKLQRQFRIMEGDRQAYGIESQDLIRRQLAEMEKLQQEHEELQRSLQVSESRVNRQRDEEITQGLRKTLGKHDELEEQLAREKHTLAQLDQEILQLERKLGSQRRGGPSATQPQRPQPLHTQKACRTLENKLDRALTRFNEQLTKNGHLREELDTLRVEKARFQQLYRRLDKELNEIRKEIGAMIDTSTAAYDARVEAQSKMVLLKEKAVKDLAQYTAEMKELERVIAHERRLKEFMNTKSHERNSQEEGQDPSRRQAEEKERRKADSGQDTAESLEEAFHKIYNVTGEKDLEVLVKRFIEVEDRNFALFNYVNEQNNEAEMLQDQIKQIQQEMAQFRSLGLRLEQEHKALLQDIEQQQHNAEGQAQGYELRATEVSKILDQLKTGIGAVFSKIDCDRSVIEDMLGSSAGIRDTNIMTYLGLVEQKANELLTVQSYLSSKDYEKDYDPKEVARVLLGQSPELPIQNLSIQPPSTGEDYDTEESLLTDEEERPLTRAELRQRIMKGVLQKEKASRPEGGKEVKASKINVASTTKRRSQEA</sequence>
<dbReference type="Proteomes" id="UP000736164">
    <property type="component" value="Unassembled WGS sequence"/>
</dbReference>
<feature type="region of interest" description="Disordered" evidence="15">
    <location>
        <begin position="892"/>
        <end position="921"/>
    </location>
</feature>
<feature type="transmembrane region" description="Helical" evidence="16">
    <location>
        <begin position="778"/>
        <end position="799"/>
    </location>
</feature>
<keyword evidence="4 17" id="KW-0732">Signal</keyword>
<dbReference type="Pfam" id="PF01094">
    <property type="entry name" value="ANF_receptor"/>
    <property type="match status" value="1"/>
</dbReference>
<dbReference type="InterPro" id="IPR001828">
    <property type="entry name" value="ANF_lig-bd_rcpt"/>
</dbReference>
<keyword evidence="6" id="KW-0297">G-protein coupled receptor</keyword>
<evidence type="ECO:0000256" key="1">
    <source>
        <dbReference type="ARBA" id="ARBA00004651"/>
    </source>
</evidence>
<dbReference type="PRINTS" id="PR00248">
    <property type="entry name" value="GPCRMGR"/>
</dbReference>
<feature type="region of interest" description="Disordered" evidence="15">
    <location>
        <begin position="1088"/>
        <end position="1126"/>
    </location>
</feature>
<comment type="caution">
    <text evidence="19">The sequence shown here is derived from an EMBL/GenBank/DDBJ whole genome shotgun (WGS) entry which is preliminary data.</text>
</comment>
<keyword evidence="20" id="KW-1185">Reference proteome</keyword>
<evidence type="ECO:0000256" key="12">
    <source>
        <dbReference type="ARBA" id="ARBA00038492"/>
    </source>
</evidence>
<evidence type="ECO:0000256" key="4">
    <source>
        <dbReference type="ARBA" id="ARBA00022729"/>
    </source>
</evidence>
<feature type="domain" description="G-protein coupled receptors family 3 profile" evidence="18">
    <location>
        <begin position="581"/>
        <end position="815"/>
    </location>
</feature>
<dbReference type="GO" id="GO:0004930">
    <property type="term" value="F:G protein-coupled receptor activity"/>
    <property type="evidence" value="ECO:0007669"/>
    <property type="project" value="UniProtKB-KW"/>
</dbReference>
<dbReference type="Pfam" id="PF21773">
    <property type="entry name" value="ODAD1_CC"/>
    <property type="match status" value="1"/>
</dbReference>
<comment type="subcellular location">
    <subcellularLocation>
        <location evidence="1">Cell membrane</location>
        <topology evidence="1">Multi-pass membrane protein</topology>
    </subcellularLocation>
</comment>
<dbReference type="Gene3D" id="2.10.50.30">
    <property type="entry name" value="GPCR, family 3, nine cysteines domain"/>
    <property type="match status" value="1"/>
</dbReference>
<evidence type="ECO:0000256" key="16">
    <source>
        <dbReference type="SAM" id="Phobius"/>
    </source>
</evidence>
<dbReference type="PROSITE" id="PS50259">
    <property type="entry name" value="G_PROTEIN_RECEP_F3_4"/>
    <property type="match status" value="1"/>
</dbReference>
<feature type="region of interest" description="Disordered" evidence="15">
    <location>
        <begin position="952"/>
        <end position="973"/>
    </location>
</feature>
<dbReference type="FunFam" id="2.10.50.30:FF:000004">
    <property type="entry name" value="Taste receptor type 1 member 3-like protein"/>
    <property type="match status" value="1"/>
</dbReference>
<feature type="compositionally biased region" description="Acidic residues" evidence="15">
    <location>
        <begin position="1328"/>
        <end position="1342"/>
    </location>
</feature>
<keyword evidence="8 16" id="KW-0472">Membrane</keyword>
<feature type="region of interest" description="Disordered" evidence="15">
    <location>
        <begin position="1315"/>
        <end position="1391"/>
    </location>
</feature>
<keyword evidence="5 16" id="KW-1133">Transmembrane helix</keyword>
<proteinExistence type="inferred from homology"/>
<dbReference type="PANTHER" id="PTHR24061">
    <property type="entry name" value="CALCIUM-SENSING RECEPTOR-RELATED"/>
    <property type="match status" value="1"/>
</dbReference>
<evidence type="ECO:0000259" key="18">
    <source>
        <dbReference type="PROSITE" id="PS50259"/>
    </source>
</evidence>
<evidence type="ECO:0000256" key="15">
    <source>
        <dbReference type="SAM" id="MobiDB-lite"/>
    </source>
</evidence>
<evidence type="ECO:0000256" key="11">
    <source>
        <dbReference type="ARBA" id="ARBA00023224"/>
    </source>
</evidence>
<dbReference type="InterPro" id="IPR000337">
    <property type="entry name" value="GPCR_3"/>
</dbReference>
<comment type="similarity">
    <text evidence="12">Belongs to the G-protein coupled receptor 3 family. TAS1R subfamily.</text>
</comment>
<name>A0A8J7TGT5_ATRSP</name>
<dbReference type="InterPro" id="IPR000068">
    <property type="entry name" value="GPCR_3_Ca_sens_rcpt-rel"/>
</dbReference>
<feature type="transmembrane region" description="Helical" evidence="16">
    <location>
        <begin position="651"/>
        <end position="673"/>
    </location>
</feature>
<feature type="compositionally biased region" description="Basic and acidic residues" evidence="15">
    <location>
        <begin position="1343"/>
        <end position="1352"/>
    </location>
</feature>
<evidence type="ECO:0000313" key="19">
    <source>
        <dbReference type="EMBL" id="MBN3323318.1"/>
    </source>
</evidence>
<dbReference type="InterPro" id="IPR017978">
    <property type="entry name" value="GPCR_3_C"/>
</dbReference>
<keyword evidence="3 16" id="KW-0812">Transmembrane</keyword>
<feature type="transmembrane region" description="Helical" evidence="16">
    <location>
        <begin position="583"/>
        <end position="604"/>
    </location>
</feature>
<keyword evidence="2" id="KW-1003">Cell membrane</keyword>
<evidence type="ECO:0000256" key="5">
    <source>
        <dbReference type="ARBA" id="ARBA00022989"/>
    </source>
</evidence>
<evidence type="ECO:0000256" key="2">
    <source>
        <dbReference type="ARBA" id="ARBA00022475"/>
    </source>
</evidence>
<dbReference type="InterPro" id="IPR049258">
    <property type="entry name" value="ODAD1_CC"/>
</dbReference>
<evidence type="ECO:0000256" key="14">
    <source>
        <dbReference type="SAM" id="Coils"/>
    </source>
</evidence>
<dbReference type="EMBL" id="JAAWVO010064378">
    <property type="protein sequence ID" value="MBN3323318.1"/>
    <property type="molecule type" value="Genomic_DNA"/>
</dbReference>
<evidence type="ECO:0000256" key="9">
    <source>
        <dbReference type="ARBA" id="ARBA00023170"/>
    </source>
</evidence>
<dbReference type="Gene3D" id="3.40.50.2300">
    <property type="match status" value="2"/>
</dbReference>
<dbReference type="FunFam" id="3.40.50.2300:FF:000016">
    <property type="entry name" value="Taste 1 receptor member 2"/>
    <property type="match status" value="1"/>
</dbReference>
<feature type="non-terminal residue" evidence="19">
    <location>
        <position position="1"/>
    </location>
</feature>
<evidence type="ECO:0000256" key="10">
    <source>
        <dbReference type="ARBA" id="ARBA00023180"/>
    </source>
</evidence>
<dbReference type="PANTHER" id="PTHR24061:SF435">
    <property type="entry name" value="TASTE RECEPTOR TYPE 1 MEMBER 3"/>
    <property type="match status" value="1"/>
</dbReference>
<evidence type="ECO:0000256" key="8">
    <source>
        <dbReference type="ARBA" id="ARBA00023136"/>
    </source>
</evidence>
<feature type="transmembrane region" description="Helical" evidence="16">
    <location>
        <begin position="745"/>
        <end position="766"/>
    </location>
</feature>
<keyword evidence="11" id="KW-0807">Transducer</keyword>
<dbReference type="GO" id="GO:0005886">
    <property type="term" value="C:plasma membrane"/>
    <property type="evidence" value="ECO:0007669"/>
    <property type="project" value="UniProtKB-SubCell"/>
</dbReference>
<dbReference type="InterPro" id="IPR038550">
    <property type="entry name" value="GPCR_3_9-Cys_sf"/>
</dbReference>
<dbReference type="CDD" id="cd15290">
    <property type="entry name" value="7tmC_TAS1R3"/>
    <property type="match status" value="1"/>
</dbReference>
<evidence type="ECO:0000256" key="6">
    <source>
        <dbReference type="ARBA" id="ARBA00023040"/>
    </source>
</evidence>
<dbReference type="Pfam" id="PF07562">
    <property type="entry name" value="NCD3G"/>
    <property type="match status" value="1"/>
</dbReference>
<accession>A0A8J7TGT5</accession>
<keyword evidence="7 14" id="KW-0175">Coiled coil</keyword>
<gene>
    <name evidence="19" type="primary">Tas1r3</name>
    <name evidence="19" type="ORF">GTO95_0013685</name>
</gene>
<keyword evidence="9" id="KW-0675">Receptor</keyword>
<feature type="compositionally biased region" description="Basic and acidic residues" evidence="15">
    <location>
        <begin position="1088"/>
        <end position="1120"/>
    </location>
</feature>
<reference evidence="19" key="1">
    <citation type="journal article" date="2021" name="Cell">
        <title>Tracing the genetic footprints of vertebrate landing in non-teleost ray-finned fishes.</title>
        <authorList>
            <person name="Bi X."/>
            <person name="Wang K."/>
            <person name="Yang L."/>
            <person name="Pan H."/>
            <person name="Jiang H."/>
            <person name="Wei Q."/>
            <person name="Fang M."/>
            <person name="Yu H."/>
            <person name="Zhu C."/>
            <person name="Cai Y."/>
            <person name="He Y."/>
            <person name="Gan X."/>
            <person name="Zeng H."/>
            <person name="Yu D."/>
            <person name="Zhu Y."/>
            <person name="Jiang H."/>
            <person name="Qiu Q."/>
            <person name="Yang H."/>
            <person name="Zhang Y.E."/>
            <person name="Wang W."/>
            <person name="Zhu M."/>
            <person name="He S."/>
            <person name="Zhang G."/>
        </authorList>
    </citation>
    <scope>NUCLEOTIDE SEQUENCE</scope>
    <source>
        <strain evidence="19">Allg_001</strain>
    </source>
</reference>
<dbReference type="GO" id="GO:0050916">
    <property type="term" value="P:sensory perception of sweet taste"/>
    <property type="evidence" value="ECO:0007669"/>
    <property type="project" value="TreeGrafter"/>
</dbReference>
<evidence type="ECO:0000313" key="20">
    <source>
        <dbReference type="Proteomes" id="UP000736164"/>
    </source>
</evidence>
<keyword evidence="10" id="KW-0325">Glycoprotein</keyword>
<feature type="transmembrane region" description="Helical" evidence="16">
    <location>
        <begin position="693"/>
        <end position="712"/>
    </location>
</feature>
<feature type="transmembrane region" description="Helical" evidence="16">
    <location>
        <begin position="616"/>
        <end position="639"/>
    </location>
</feature>
<feature type="signal peptide" evidence="17">
    <location>
        <begin position="1"/>
        <end position="27"/>
    </location>
</feature>
<dbReference type="InterPro" id="IPR028082">
    <property type="entry name" value="Peripla_BP_I"/>
</dbReference>
<dbReference type="GO" id="GO:0050917">
    <property type="term" value="P:sensory perception of umami taste"/>
    <property type="evidence" value="ECO:0007669"/>
    <property type="project" value="TreeGrafter"/>
</dbReference>
<organism evidence="19 20">
    <name type="scientific">Atractosteus spatula</name>
    <name type="common">Alligator gar</name>
    <name type="synonym">Lepisosteus spatula</name>
    <dbReference type="NCBI Taxonomy" id="7917"/>
    <lineage>
        <taxon>Eukaryota</taxon>
        <taxon>Metazoa</taxon>
        <taxon>Chordata</taxon>
        <taxon>Craniata</taxon>
        <taxon>Vertebrata</taxon>
        <taxon>Euteleostomi</taxon>
        <taxon>Actinopterygii</taxon>
        <taxon>Neopterygii</taxon>
        <taxon>Holostei</taxon>
        <taxon>Semionotiformes</taxon>
        <taxon>Lepisosteidae</taxon>
        <taxon>Atractosteus</taxon>
    </lineage>
</organism>
<evidence type="ECO:0000256" key="17">
    <source>
        <dbReference type="SAM" id="SignalP"/>
    </source>
</evidence>
<dbReference type="Pfam" id="PF00003">
    <property type="entry name" value="7tm_3"/>
    <property type="match status" value="1"/>
</dbReference>
<feature type="coiled-coil region" evidence="14">
    <location>
        <begin position="1165"/>
        <end position="1224"/>
    </location>
</feature>
<protein>
    <recommendedName>
        <fullName evidence="13">Taste receptor type 1 member 3</fullName>
    </recommendedName>
</protein>
<dbReference type="InterPro" id="IPR011500">
    <property type="entry name" value="GPCR_3_9-Cys_dom"/>
</dbReference>
<feature type="non-terminal residue" evidence="19">
    <location>
        <position position="1391"/>
    </location>
</feature>
<feature type="chain" id="PRO_5035238655" description="Taste receptor type 1 member 3" evidence="17">
    <location>
        <begin position="28"/>
        <end position="1391"/>
    </location>
</feature>
<dbReference type="SUPFAM" id="SSF53822">
    <property type="entry name" value="Periplasmic binding protein-like I"/>
    <property type="match status" value="1"/>
</dbReference>
<evidence type="ECO:0000256" key="3">
    <source>
        <dbReference type="ARBA" id="ARBA00022692"/>
    </source>
</evidence>
<feature type="coiled-coil region" evidence="14">
    <location>
        <begin position="1005"/>
        <end position="1085"/>
    </location>
</feature>
<evidence type="ECO:0000256" key="7">
    <source>
        <dbReference type="ARBA" id="ARBA00023054"/>
    </source>
</evidence>